<protein>
    <submittedName>
        <fullName evidence="7">Tetratricopeptide repeat domain protein</fullName>
    </submittedName>
</protein>
<feature type="repeat" description="TPR" evidence="6">
    <location>
        <begin position="903"/>
        <end position="936"/>
    </location>
</feature>
<dbReference type="PANTHER" id="PTHR46630:SF1">
    <property type="entry name" value="TETRATRICOPEPTIDE REPEAT PROTEIN 29"/>
    <property type="match status" value="1"/>
</dbReference>
<dbReference type="KEGG" id="uam:UABAM_03797"/>
<evidence type="ECO:0000256" key="3">
    <source>
        <dbReference type="ARBA" id="ARBA00022737"/>
    </source>
</evidence>
<comment type="similarity">
    <text evidence="5">Belongs to the Rap family.</text>
</comment>
<feature type="repeat" description="TPR" evidence="6">
    <location>
        <begin position="206"/>
        <end position="239"/>
    </location>
</feature>
<reference evidence="7 8" key="1">
    <citation type="submission" date="2019-08" db="EMBL/GenBank/DDBJ databases">
        <title>Complete genome sequence of Candidatus Uab amorphum.</title>
        <authorList>
            <person name="Shiratori T."/>
            <person name="Suzuki S."/>
            <person name="Kakizawa Y."/>
            <person name="Ishida K."/>
        </authorList>
    </citation>
    <scope>NUCLEOTIDE SEQUENCE [LARGE SCALE GENOMIC DNA]</scope>
    <source>
        <strain evidence="7 8">SRT547</strain>
    </source>
</reference>
<evidence type="ECO:0000256" key="1">
    <source>
        <dbReference type="ARBA" id="ARBA00004496"/>
    </source>
</evidence>
<gene>
    <name evidence="7" type="ORF">UABAM_03797</name>
</gene>
<proteinExistence type="inferred from homology"/>
<dbReference type="InterPro" id="IPR019734">
    <property type="entry name" value="TPR_rpt"/>
</dbReference>
<dbReference type="EMBL" id="AP019860">
    <property type="protein sequence ID" value="BBM85430.1"/>
    <property type="molecule type" value="Genomic_DNA"/>
</dbReference>
<keyword evidence="8" id="KW-1185">Reference proteome</keyword>
<organism evidence="7 8">
    <name type="scientific">Uabimicrobium amorphum</name>
    <dbReference type="NCBI Taxonomy" id="2596890"/>
    <lineage>
        <taxon>Bacteria</taxon>
        <taxon>Pseudomonadati</taxon>
        <taxon>Planctomycetota</taxon>
        <taxon>Candidatus Uabimicrobiia</taxon>
        <taxon>Candidatus Uabimicrobiales</taxon>
        <taxon>Candidatus Uabimicrobiaceae</taxon>
        <taxon>Candidatus Uabimicrobium</taxon>
    </lineage>
</organism>
<feature type="repeat" description="TPR" evidence="6">
    <location>
        <begin position="286"/>
        <end position="319"/>
    </location>
</feature>
<dbReference type="InterPro" id="IPR011990">
    <property type="entry name" value="TPR-like_helical_dom_sf"/>
</dbReference>
<keyword evidence="4 6" id="KW-0802">TPR repeat</keyword>
<feature type="repeat" description="TPR" evidence="6">
    <location>
        <begin position="406"/>
        <end position="439"/>
    </location>
</feature>
<keyword evidence="3" id="KW-0677">Repeat</keyword>
<evidence type="ECO:0000256" key="5">
    <source>
        <dbReference type="ARBA" id="ARBA00038253"/>
    </source>
</evidence>
<evidence type="ECO:0000256" key="2">
    <source>
        <dbReference type="ARBA" id="ARBA00022490"/>
    </source>
</evidence>
<dbReference type="OrthoDB" id="220792at2"/>
<dbReference type="GO" id="GO:0005737">
    <property type="term" value="C:cytoplasm"/>
    <property type="evidence" value="ECO:0007669"/>
    <property type="project" value="UniProtKB-SubCell"/>
</dbReference>
<dbReference type="RefSeq" id="WP_151969534.1">
    <property type="nucleotide sequence ID" value="NZ_AP019860.1"/>
</dbReference>
<comment type="subcellular location">
    <subcellularLocation>
        <location evidence="1">Cytoplasm</location>
    </subcellularLocation>
</comment>
<feature type="repeat" description="TPR" evidence="6">
    <location>
        <begin position="246"/>
        <end position="279"/>
    </location>
</feature>
<dbReference type="Pfam" id="PF13424">
    <property type="entry name" value="TPR_12"/>
    <property type="match status" value="3"/>
</dbReference>
<feature type="repeat" description="TPR" evidence="6">
    <location>
        <begin position="1196"/>
        <end position="1229"/>
    </location>
</feature>
<dbReference type="SMART" id="SM00028">
    <property type="entry name" value="TPR"/>
    <property type="match status" value="16"/>
</dbReference>
<keyword evidence="2" id="KW-0963">Cytoplasm</keyword>
<dbReference type="Proteomes" id="UP000326354">
    <property type="component" value="Chromosome"/>
</dbReference>
<dbReference type="SUPFAM" id="SSF48452">
    <property type="entry name" value="TPR-like"/>
    <property type="match status" value="4"/>
</dbReference>
<dbReference type="Pfam" id="PF13181">
    <property type="entry name" value="TPR_8"/>
    <property type="match status" value="2"/>
</dbReference>
<dbReference type="PANTHER" id="PTHR46630">
    <property type="entry name" value="TETRATRICOPEPTIDE REPEAT PROTEIN 29"/>
    <property type="match status" value="1"/>
</dbReference>
<dbReference type="Gene3D" id="1.25.40.10">
    <property type="entry name" value="Tetratricopeptide repeat domain"/>
    <property type="match status" value="5"/>
</dbReference>
<evidence type="ECO:0000313" key="8">
    <source>
        <dbReference type="Proteomes" id="UP000326354"/>
    </source>
</evidence>
<evidence type="ECO:0000256" key="6">
    <source>
        <dbReference type="PROSITE-ProRule" id="PRU00339"/>
    </source>
</evidence>
<evidence type="ECO:0000313" key="7">
    <source>
        <dbReference type="EMBL" id="BBM85430.1"/>
    </source>
</evidence>
<evidence type="ECO:0000256" key="4">
    <source>
        <dbReference type="ARBA" id="ARBA00022803"/>
    </source>
</evidence>
<name>A0A5S9IQQ8_UABAM</name>
<dbReference type="PROSITE" id="PS50005">
    <property type="entry name" value="TPR"/>
    <property type="match status" value="6"/>
</dbReference>
<sequence length="1329" mass="154688">MIDSFDGEYKENLLHAEELEYSGDYKSAAELYSHLATTARLKKDPQWNLIIALLMHAIYCFQKSNQVERVNTFVDRMEKLRNQHNADGNVSIGQTLYNTEHYELICGFDRDFVNKSDMQLISFLKTLQTKAREAESEKNFRIAAARYARIGELHKRIHPIDYKSLCESLEKAGHYLNLIKSYRQALFFYQEAMKINTRLDNEEHIAVNYNNISFIYTQLGDFQEALHYCQKALAINERLQNREQKAVNISNLGQIYLKSENYDKALKNFAHAIELKTRLGKRKDIAQEMYNLGMVYSATKKYKAAIARIENAVNMMSQLSNKEEVARYSSSLGDLYEKFGQRDMAIQYLEKSFSTYYLVNKKVRAAEVLHILARLHEEEQNYEQAIKCIRQNIAIQENLGNVKLVESHLKKVAQVYYELQDYKEAIGYYIKATELEKETYTPELRYRDFLTIGLWYIKANQRKKSIEYLQKAAAVLDDDSDIPQDEVYFFLGENFAELKKWSDALDCLYHAYNTSSHWYRKNIHLLKIANVYIKSEKYKDAKKCFNSITQFCQANRQTQNALLISVTKWQNAVREHEEVQSYYLEIFTLCSVCEFYWQSEKYSIAIDYALFALNLLKDIIAVDAKGIYQEKYNQNLHEFSIEPLFDRHQRFEQQIQRLQELFVAILQKSRQDIPAIRSAISQLFNANDSLYGIEFCEQLLLTAEPYISRTNQAHFLSQMGLRFKQLKNFAKSIFYYACSCSVYISSHAGELFLFTLDKLNASWKMFLEDPQDFDFNSCDYIEEVVKTAYGLAEKSLYLQLVEHVWNTYSRYELEDMAEIHLVKSCEMCVAMGDVERQIDFLELLSDCYRIQGKDEKVIATQVTVCDLRAKIEKEKQEEDVFSDTYLPLDLPAKNEEDSVADNPNTLQKMGETYMSLKRYEDALLNLNALLSLYEEAEDAPKVANTLLRIAGVHEAQEHYGEAIESLKEGVAIARSVPDESVLRKSIIKYHELYAKSELFSEGIVLFEQMLKTDKDHEEFFALETYFLANLLEKDGQTLQAIEHYNKALQLYEAAEEKNEHIDHLFCLQRLIDLYKDNGNYAAIITTYQKLFVVCEQMKLQDTLNICKQELYSTCWDYYQSFLTAKDKEPFLKNIFDVLNFLAENKWQEGKTEDISYDESVASLREACHLYNKISEFCGDKMSEVAEEKNQCFTALSETVQALGDYHMNFDNYERAIAYYEEDAELQETLGNSREKIDVFLKLAAAYEKSEDFENAVGVFDNAIGQSQDICSAEERVCLLFEAAKAYFKLENFSKVREYGGEAMSIIDDSNIEDSDLKNEIEKLMISSDG</sequence>
<dbReference type="InterPro" id="IPR051476">
    <property type="entry name" value="Bac_ResReg_Asp_Phosphatase"/>
</dbReference>
<accession>A0A5S9IQQ8</accession>